<dbReference type="PIR" id="A90608">
    <property type="entry name" value="A90608"/>
</dbReference>
<keyword evidence="3" id="KW-1185">Reference proteome</keyword>
<sequence>MLKNKTVNFWPRLLITFVEILVFFLIAYLSSLVIIKEEDTYEQTRVYVFFLLIIFYLALYYLVIPIFFKGQPPLLVIFKIKIDFTKAKQNLFKKIFLRNIMVIYLLVIFVLMMFVLDAKLLFQITNKNSNLSKIDLIKIYFIHALSYSWFLLLFANTFSLVISKTKTTFIDKISSSKLVWKNKFEEEKQNEQVIFVVEKRIRQNYIWKD</sequence>
<dbReference type="eggNOG" id="ENOG5030N19">
    <property type="taxonomic scope" value="Bacteria"/>
</dbReference>
<dbReference type="EMBL" id="AL445565">
    <property type="protein sequence ID" value="CAC13942.1"/>
    <property type="molecule type" value="Genomic_DNA"/>
</dbReference>
<evidence type="ECO:0000256" key="1">
    <source>
        <dbReference type="SAM" id="Phobius"/>
    </source>
</evidence>
<name>Q98PF4_MYCPU</name>
<feature type="transmembrane region" description="Helical" evidence="1">
    <location>
        <begin position="47"/>
        <end position="68"/>
    </location>
</feature>
<dbReference type="Proteomes" id="UP000000528">
    <property type="component" value="Chromosome"/>
</dbReference>
<dbReference type="RefSeq" id="WP_010925569.1">
    <property type="nucleotide sequence ID" value="NC_002771.1"/>
</dbReference>
<dbReference type="BioCyc" id="MPUL272635:G1GT6-778-MONOMER"/>
<dbReference type="KEGG" id="mpu:MYPU_7690"/>
<dbReference type="AlphaFoldDB" id="Q98PF4"/>
<evidence type="ECO:0000313" key="2">
    <source>
        <dbReference type="EMBL" id="CAC13942.1"/>
    </source>
</evidence>
<evidence type="ECO:0000313" key="3">
    <source>
        <dbReference type="Proteomes" id="UP000000528"/>
    </source>
</evidence>
<feature type="transmembrane region" description="Helical" evidence="1">
    <location>
        <begin position="95"/>
        <end position="116"/>
    </location>
</feature>
<reference evidence="2 3" key="1">
    <citation type="journal article" date="2001" name="Nucleic Acids Res.">
        <title>The complete genome sequence of the murine respiratory pathogen Mycoplasma pulmonis.</title>
        <authorList>
            <person name="Chambaud I."/>
            <person name="Heilig R."/>
            <person name="Ferris S."/>
            <person name="Barbe V."/>
            <person name="Samson D."/>
            <person name="Galisson F."/>
            <person name="Moszer I."/>
            <person name="Dybvig K."/>
            <person name="Wroblewski H."/>
            <person name="Viari A."/>
            <person name="Rocha E.P.C."/>
            <person name="Blanchard A."/>
        </authorList>
    </citation>
    <scope>NUCLEOTIDE SEQUENCE [LARGE SCALE GENOMIC DNA]</scope>
    <source>
        <strain evidence="2 3">UAB CTIP</strain>
    </source>
</reference>
<gene>
    <name evidence="2" type="ordered locus">MYPU_7690</name>
</gene>
<organism evidence="3">
    <name type="scientific">Mycoplasmopsis pulmonis (strain UAB CTIP)</name>
    <name type="common">Mycoplasma pulmonis</name>
    <dbReference type="NCBI Taxonomy" id="272635"/>
    <lineage>
        <taxon>Bacteria</taxon>
        <taxon>Bacillati</taxon>
        <taxon>Mycoplasmatota</taxon>
        <taxon>Mycoplasmoidales</taxon>
        <taxon>Metamycoplasmataceae</taxon>
        <taxon>Mycoplasmopsis</taxon>
    </lineage>
</organism>
<dbReference type="HOGENOM" id="CLU_1314282_0_0_14"/>
<keyword evidence="1" id="KW-1133">Transmembrane helix</keyword>
<proteinExistence type="predicted"/>
<keyword evidence="1" id="KW-0812">Transmembrane</keyword>
<keyword evidence="1" id="KW-0472">Membrane</keyword>
<protein>
    <submittedName>
        <fullName evidence="2">Uncharacterized protein</fullName>
    </submittedName>
</protein>
<feature type="transmembrane region" description="Helical" evidence="1">
    <location>
        <begin position="136"/>
        <end position="162"/>
    </location>
</feature>
<accession>Q98PF4</accession>
<feature type="transmembrane region" description="Helical" evidence="1">
    <location>
        <begin position="12"/>
        <end position="35"/>
    </location>
</feature>
<dbReference type="STRING" id="272635.gene:17577380"/>